<evidence type="ECO:0000256" key="1">
    <source>
        <dbReference type="SAM" id="MobiDB-lite"/>
    </source>
</evidence>
<feature type="region of interest" description="Disordered" evidence="1">
    <location>
        <begin position="36"/>
        <end position="81"/>
    </location>
</feature>
<evidence type="ECO:0000313" key="3">
    <source>
        <dbReference type="Proteomes" id="UP000010552"/>
    </source>
</evidence>
<reference evidence="3" key="1">
    <citation type="journal article" date="2013" name="Science">
        <title>Comparative analysis of bat genomes provides insight into the evolution of flight and immunity.</title>
        <authorList>
            <person name="Zhang G."/>
            <person name="Cowled C."/>
            <person name="Shi Z."/>
            <person name="Huang Z."/>
            <person name="Bishop-Lilly K.A."/>
            <person name="Fang X."/>
            <person name="Wynne J.W."/>
            <person name="Xiong Z."/>
            <person name="Baker M.L."/>
            <person name="Zhao W."/>
            <person name="Tachedjian M."/>
            <person name="Zhu Y."/>
            <person name="Zhou P."/>
            <person name="Jiang X."/>
            <person name="Ng J."/>
            <person name="Yang L."/>
            <person name="Wu L."/>
            <person name="Xiao J."/>
            <person name="Feng Y."/>
            <person name="Chen Y."/>
            <person name="Sun X."/>
            <person name="Zhang Y."/>
            <person name="Marsh G.A."/>
            <person name="Crameri G."/>
            <person name="Broder C.C."/>
            <person name="Frey K.G."/>
            <person name="Wang L.F."/>
            <person name="Wang J."/>
        </authorList>
    </citation>
    <scope>NUCLEOTIDE SEQUENCE [LARGE SCALE GENOMIC DNA]</scope>
</reference>
<dbReference type="AlphaFoldDB" id="L5K1Z9"/>
<proteinExistence type="predicted"/>
<sequence length="114" mass="12291">MPTLSPGANKREVTLEVSPLGRLAVDPEMTCLLSPADPRALSLTDPRAPSRSAPAPAPRDQSYHKGLQEAPGVRSQLCPRPREAPLSSLKHCRSSRQQVLASFVPDDIRSLSLS</sequence>
<protein>
    <submittedName>
        <fullName evidence="2">Uncharacterized protein</fullName>
    </submittedName>
</protein>
<dbReference type="EMBL" id="KB031068">
    <property type="protein sequence ID" value="ELK04776.1"/>
    <property type="molecule type" value="Genomic_DNA"/>
</dbReference>
<organism evidence="2 3">
    <name type="scientific">Pteropus alecto</name>
    <name type="common">Black flying fox</name>
    <dbReference type="NCBI Taxonomy" id="9402"/>
    <lineage>
        <taxon>Eukaryota</taxon>
        <taxon>Metazoa</taxon>
        <taxon>Chordata</taxon>
        <taxon>Craniata</taxon>
        <taxon>Vertebrata</taxon>
        <taxon>Euteleostomi</taxon>
        <taxon>Mammalia</taxon>
        <taxon>Eutheria</taxon>
        <taxon>Laurasiatheria</taxon>
        <taxon>Chiroptera</taxon>
        <taxon>Yinpterochiroptera</taxon>
        <taxon>Pteropodoidea</taxon>
        <taxon>Pteropodidae</taxon>
        <taxon>Pteropodinae</taxon>
        <taxon>Pteropus</taxon>
    </lineage>
</organism>
<gene>
    <name evidence="2" type="ORF">PAL_GLEAN10026052</name>
</gene>
<evidence type="ECO:0000313" key="2">
    <source>
        <dbReference type="EMBL" id="ELK04776.1"/>
    </source>
</evidence>
<keyword evidence="3" id="KW-1185">Reference proteome</keyword>
<accession>L5K1Z9</accession>
<dbReference type="InParanoid" id="L5K1Z9"/>
<dbReference type="Proteomes" id="UP000010552">
    <property type="component" value="Unassembled WGS sequence"/>
</dbReference>
<name>L5K1Z9_PTEAL</name>